<evidence type="ECO:0000313" key="1">
    <source>
        <dbReference type="EMBL" id="AKV01206.1"/>
    </source>
</evidence>
<dbReference type="AlphaFoldDB" id="A0A0K1Q5X5"/>
<evidence type="ECO:0000313" key="2">
    <source>
        <dbReference type="Proteomes" id="UP000064967"/>
    </source>
</evidence>
<keyword evidence="2" id="KW-1185">Reference proteome</keyword>
<gene>
    <name evidence="1" type="ORF">AKJ09_07869</name>
</gene>
<dbReference type="Proteomes" id="UP000064967">
    <property type="component" value="Chromosome"/>
</dbReference>
<reference evidence="1 2" key="1">
    <citation type="submission" date="2015-08" db="EMBL/GenBank/DDBJ databases">
        <authorList>
            <person name="Babu N.S."/>
            <person name="Beckwith C.J."/>
            <person name="Beseler K.G."/>
            <person name="Brison A."/>
            <person name="Carone J.V."/>
            <person name="Caskin T.P."/>
            <person name="Diamond M."/>
            <person name="Durham M.E."/>
            <person name="Foxe J.M."/>
            <person name="Go M."/>
            <person name="Henderson B.A."/>
            <person name="Jones I.B."/>
            <person name="McGettigan J.A."/>
            <person name="Micheletti S.J."/>
            <person name="Nasrallah M.E."/>
            <person name="Ortiz D."/>
            <person name="Piller C.R."/>
            <person name="Privatt S.R."/>
            <person name="Schneider S.L."/>
            <person name="Sharp S."/>
            <person name="Smith T.C."/>
            <person name="Stanton J.D."/>
            <person name="Ullery H.E."/>
            <person name="Wilson R.J."/>
            <person name="Serrano M.G."/>
            <person name="Buck G."/>
            <person name="Lee V."/>
            <person name="Wang Y."/>
            <person name="Carvalho R."/>
            <person name="Voegtly L."/>
            <person name="Shi R."/>
            <person name="Duckworth R."/>
            <person name="Johnson A."/>
            <person name="Loviza R."/>
            <person name="Walstead R."/>
            <person name="Shah Z."/>
            <person name="Kiflezghi M."/>
            <person name="Wade K."/>
            <person name="Ball S.L."/>
            <person name="Bradley K.W."/>
            <person name="Asai D.J."/>
            <person name="Bowman C.A."/>
            <person name="Russell D.A."/>
            <person name="Pope W.H."/>
            <person name="Jacobs-Sera D."/>
            <person name="Hendrix R.W."/>
            <person name="Hatfull G.F."/>
        </authorList>
    </citation>
    <scope>NUCLEOTIDE SEQUENCE [LARGE SCALE GENOMIC DNA]</scope>
    <source>
        <strain evidence="1 2">DSM 27648</strain>
    </source>
</reference>
<protein>
    <submittedName>
        <fullName evidence="1">Uncharacterized protein</fullName>
    </submittedName>
</protein>
<sequence length="70" mass="7727">MLGPTASASGDSRRFVRFLHAILSTSARRARPDTAAMTRRSWRDRERDARYASAEIKGDDARANACASDV</sequence>
<dbReference type="KEGG" id="llu:AKJ09_07869"/>
<proteinExistence type="predicted"/>
<name>A0A0K1Q5X5_9BACT</name>
<dbReference type="EMBL" id="CP012333">
    <property type="protein sequence ID" value="AKV01206.1"/>
    <property type="molecule type" value="Genomic_DNA"/>
</dbReference>
<accession>A0A0K1Q5X5</accession>
<organism evidence="1 2">
    <name type="scientific">Labilithrix luteola</name>
    <dbReference type="NCBI Taxonomy" id="1391654"/>
    <lineage>
        <taxon>Bacteria</taxon>
        <taxon>Pseudomonadati</taxon>
        <taxon>Myxococcota</taxon>
        <taxon>Polyangia</taxon>
        <taxon>Polyangiales</taxon>
        <taxon>Labilitrichaceae</taxon>
        <taxon>Labilithrix</taxon>
    </lineage>
</organism>